<dbReference type="Proteomes" id="UP001055811">
    <property type="component" value="Linkage Group LG05"/>
</dbReference>
<accession>A0ACB9D1G4</accession>
<evidence type="ECO:0000313" key="1">
    <source>
        <dbReference type="EMBL" id="KAI3740293.1"/>
    </source>
</evidence>
<sequence>MRFCPVHTHAGTSLPFPLPVSASYEQALVDSCNIIEQEMERFRICEKDTKTNAFSTEGLGQQPRMDPKEKAKSETRDWLNNTFFRKNNVCETWTYLVFEERR</sequence>
<protein>
    <submittedName>
        <fullName evidence="1">Uncharacterized protein</fullName>
    </submittedName>
</protein>
<proteinExistence type="predicted"/>
<reference evidence="1 2" key="2">
    <citation type="journal article" date="2022" name="Mol. Ecol. Resour.">
        <title>The genomes of chicory, endive, great burdock and yacon provide insights into Asteraceae paleo-polyploidization history and plant inulin production.</title>
        <authorList>
            <person name="Fan W."/>
            <person name="Wang S."/>
            <person name="Wang H."/>
            <person name="Wang A."/>
            <person name="Jiang F."/>
            <person name="Liu H."/>
            <person name="Zhao H."/>
            <person name="Xu D."/>
            <person name="Zhang Y."/>
        </authorList>
    </citation>
    <scope>NUCLEOTIDE SEQUENCE [LARGE SCALE GENOMIC DNA]</scope>
    <source>
        <strain evidence="2">cv. Punajuju</strain>
        <tissue evidence="1">Leaves</tissue>
    </source>
</reference>
<organism evidence="1 2">
    <name type="scientific">Cichorium intybus</name>
    <name type="common">Chicory</name>
    <dbReference type="NCBI Taxonomy" id="13427"/>
    <lineage>
        <taxon>Eukaryota</taxon>
        <taxon>Viridiplantae</taxon>
        <taxon>Streptophyta</taxon>
        <taxon>Embryophyta</taxon>
        <taxon>Tracheophyta</taxon>
        <taxon>Spermatophyta</taxon>
        <taxon>Magnoliopsida</taxon>
        <taxon>eudicotyledons</taxon>
        <taxon>Gunneridae</taxon>
        <taxon>Pentapetalae</taxon>
        <taxon>asterids</taxon>
        <taxon>campanulids</taxon>
        <taxon>Asterales</taxon>
        <taxon>Asteraceae</taxon>
        <taxon>Cichorioideae</taxon>
        <taxon>Cichorieae</taxon>
        <taxon>Cichoriinae</taxon>
        <taxon>Cichorium</taxon>
    </lineage>
</organism>
<comment type="caution">
    <text evidence="1">The sequence shown here is derived from an EMBL/GenBank/DDBJ whole genome shotgun (WGS) entry which is preliminary data.</text>
</comment>
<reference evidence="2" key="1">
    <citation type="journal article" date="2022" name="Mol. Ecol. Resour.">
        <title>The genomes of chicory, endive, great burdock and yacon provide insights into Asteraceae palaeo-polyploidization history and plant inulin production.</title>
        <authorList>
            <person name="Fan W."/>
            <person name="Wang S."/>
            <person name="Wang H."/>
            <person name="Wang A."/>
            <person name="Jiang F."/>
            <person name="Liu H."/>
            <person name="Zhao H."/>
            <person name="Xu D."/>
            <person name="Zhang Y."/>
        </authorList>
    </citation>
    <scope>NUCLEOTIDE SEQUENCE [LARGE SCALE GENOMIC DNA]</scope>
    <source>
        <strain evidence="2">cv. Punajuju</strain>
    </source>
</reference>
<dbReference type="EMBL" id="CM042013">
    <property type="protein sequence ID" value="KAI3740293.1"/>
    <property type="molecule type" value="Genomic_DNA"/>
</dbReference>
<name>A0ACB9D1G4_CICIN</name>
<keyword evidence="2" id="KW-1185">Reference proteome</keyword>
<evidence type="ECO:0000313" key="2">
    <source>
        <dbReference type="Proteomes" id="UP001055811"/>
    </source>
</evidence>
<gene>
    <name evidence="1" type="ORF">L2E82_30720</name>
</gene>